<sequence length="150" mass="16662">MKLPTLPSQRDVFLKTLDVHQAIYEKSRGVLGHRLLAGMPTLLLRTTGRKTGQTRTTALVYAVDGGRHLVVGSNGGARRDPAWVLNLEADPEVEFQVGVRRTPATAGVVRTDDPDYERLFALCNKANRGTFAKYRTRTERPLPIVVLTPR</sequence>
<dbReference type="Gene3D" id="2.30.110.10">
    <property type="entry name" value="Electron Transport, Fmn-binding Protein, Chain A"/>
    <property type="match status" value="1"/>
</dbReference>
<name>A0A417XU20_9ACTN</name>
<accession>A0A417XU20</accession>
<comment type="similarity">
    <text evidence="1">Belongs to the F420H(2)-dependent quinone reductase family.</text>
</comment>
<organism evidence="3 4">
    <name type="scientific">Nocardioides immobilis</name>
    <dbReference type="NCBI Taxonomy" id="2049295"/>
    <lineage>
        <taxon>Bacteria</taxon>
        <taxon>Bacillati</taxon>
        <taxon>Actinomycetota</taxon>
        <taxon>Actinomycetes</taxon>
        <taxon>Propionibacteriales</taxon>
        <taxon>Nocardioidaceae</taxon>
        <taxon>Nocardioides</taxon>
    </lineage>
</organism>
<dbReference type="GO" id="GO:0005886">
    <property type="term" value="C:plasma membrane"/>
    <property type="evidence" value="ECO:0007669"/>
    <property type="project" value="TreeGrafter"/>
</dbReference>
<gene>
    <name evidence="3" type="ORF">D0Z08_27515</name>
</gene>
<reference evidence="3 4" key="1">
    <citation type="submission" date="2018-09" db="EMBL/GenBank/DDBJ databases">
        <title>Genome sequencing of Nocardioides immobilis CCTCC AB 2017083 for comparison to Nocardioides silvaticus.</title>
        <authorList>
            <person name="Li C."/>
            <person name="Wang G."/>
        </authorList>
    </citation>
    <scope>NUCLEOTIDE SEQUENCE [LARGE SCALE GENOMIC DNA]</scope>
    <source>
        <strain evidence="3 4">CCTCC AB 2017083</strain>
    </source>
</reference>
<dbReference type="GO" id="GO:0070967">
    <property type="term" value="F:coenzyme F420 binding"/>
    <property type="evidence" value="ECO:0007669"/>
    <property type="project" value="TreeGrafter"/>
</dbReference>
<dbReference type="OrthoDB" id="8225825at2"/>
<dbReference type="InterPro" id="IPR004378">
    <property type="entry name" value="F420H2_quin_Rdtase"/>
</dbReference>
<evidence type="ECO:0000313" key="4">
    <source>
        <dbReference type="Proteomes" id="UP000283644"/>
    </source>
</evidence>
<dbReference type="PANTHER" id="PTHR39428">
    <property type="entry name" value="F420H(2)-DEPENDENT QUINONE REDUCTASE RV1261C"/>
    <property type="match status" value="1"/>
</dbReference>
<evidence type="ECO:0000313" key="3">
    <source>
        <dbReference type="EMBL" id="RHW23843.1"/>
    </source>
</evidence>
<comment type="catalytic activity">
    <reaction evidence="2">
        <text>oxidized coenzyme F420-(gamma-L-Glu)(n) + a quinol + H(+) = reduced coenzyme F420-(gamma-L-Glu)(n) + a quinone</text>
        <dbReference type="Rhea" id="RHEA:39663"/>
        <dbReference type="Rhea" id="RHEA-COMP:12939"/>
        <dbReference type="Rhea" id="RHEA-COMP:14378"/>
        <dbReference type="ChEBI" id="CHEBI:15378"/>
        <dbReference type="ChEBI" id="CHEBI:24646"/>
        <dbReference type="ChEBI" id="CHEBI:132124"/>
        <dbReference type="ChEBI" id="CHEBI:133980"/>
        <dbReference type="ChEBI" id="CHEBI:139511"/>
    </reaction>
</comment>
<dbReference type="GO" id="GO:0016491">
    <property type="term" value="F:oxidoreductase activity"/>
    <property type="evidence" value="ECO:0007669"/>
    <property type="project" value="InterPro"/>
</dbReference>
<dbReference type="Proteomes" id="UP000283644">
    <property type="component" value="Unassembled WGS sequence"/>
</dbReference>
<dbReference type="Pfam" id="PF04075">
    <property type="entry name" value="F420H2_quin_red"/>
    <property type="match status" value="1"/>
</dbReference>
<dbReference type="NCBIfam" id="TIGR00026">
    <property type="entry name" value="hi_GC_TIGR00026"/>
    <property type="match status" value="1"/>
</dbReference>
<protein>
    <submittedName>
        <fullName evidence="3">Nitroreductase family deazaflavin-dependent oxidoreductase</fullName>
    </submittedName>
</protein>
<dbReference type="PANTHER" id="PTHR39428:SF1">
    <property type="entry name" value="F420H(2)-DEPENDENT QUINONE REDUCTASE RV1261C"/>
    <property type="match status" value="1"/>
</dbReference>
<keyword evidence="4" id="KW-1185">Reference proteome</keyword>
<dbReference type="RefSeq" id="WP_118928489.1">
    <property type="nucleotide sequence ID" value="NZ_QXGH01000039.1"/>
</dbReference>
<dbReference type="AlphaFoldDB" id="A0A417XU20"/>
<evidence type="ECO:0000256" key="2">
    <source>
        <dbReference type="ARBA" id="ARBA00049106"/>
    </source>
</evidence>
<evidence type="ECO:0000256" key="1">
    <source>
        <dbReference type="ARBA" id="ARBA00008710"/>
    </source>
</evidence>
<dbReference type="EMBL" id="QXGH01000039">
    <property type="protein sequence ID" value="RHW23843.1"/>
    <property type="molecule type" value="Genomic_DNA"/>
</dbReference>
<proteinExistence type="inferred from homology"/>
<comment type="caution">
    <text evidence="3">The sequence shown here is derived from an EMBL/GenBank/DDBJ whole genome shotgun (WGS) entry which is preliminary data.</text>
</comment>
<dbReference type="InterPro" id="IPR012349">
    <property type="entry name" value="Split_barrel_FMN-bd"/>
</dbReference>